<evidence type="ECO:0000256" key="1">
    <source>
        <dbReference type="SAM" id="Coils"/>
    </source>
</evidence>
<reference evidence="3" key="1">
    <citation type="submission" date="2023-07" db="EMBL/GenBank/DDBJ databases">
        <authorList>
            <consortium name="AG Swart"/>
            <person name="Singh M."/>
            <person name="Singh A."/>
            <person name="Seah K."/>
            <person name="Emmerich C."/>
        </authorList>
    </citation>
    <scope>NUCLEOTIDE SEQUENCE</scope>
    <source>
        <strain evidence="3">DP1</strain>
    </source>
</reference>
<name>A0AAD1YCT3_EUPCR</name>
<evidence type="ECO:0000313" key="3">
    <source>
        <dbReference type="EMBL" id="CAI2387362.1"/>
    </source>
</evidence>
<protein>
    <submittedName>
        <fullName evidence="3">Uncharacterized protein</fullName>
    </submittedName>
</protein>
<evidence type="ECO:0000313" key="4">
    <source>
        <dbReference type="Proteomes" id="UP001295684"/>
    </source>
</evidence>
<evidence type="ECO:0000256" key="2">
    <source>
        <dbReference type="SAM" id="MobiDB-lite"/>
    </source>
</evidence>
<keyword evidence="4" id="KW-1185">Reference proteome</keyword>
<gene>
    <name evidence="3" type="ORF">ECRASSUSDP1_LOCUS28992</name>
</gene>
<keyword evidence="1" id="KW-0175">Coiled coil</keyword>
<dbReference type="EMBL" id="CAMPGE010029876">
    <property type="protein sequence ID" value="CAI2387362.1"/>
    <property type="molecule type" value="Genomic_DNA"/>
</dbReference>
<dbReference type="AlphaFoldDB" id="A0AAD1YCT3"/>
<comment type="caution">
    <text evidence="3">The sequence shown here is derived from an EMBL/GenBank/DDBJ whole genome shotgun (WGS) entry which is preliminary data.</text>
</comment>
<accession>A0AAD1YCT3</accession>
<dbReference type="Proteomes" id="UP001295684">
    <property type="component" value="Unassembled WGS sequence"/>
</dbReference>
<feature type="region of interest" description="Disordered" evidence="2">
    <location>
        <begin position="203"/>
        <end position="252"/>
    </location>
</feature>
<feature type="compositionally biased region" description="Basic and acidic residues" evidence="2">
    <location>
        <begin position="203"/>
        <end position="218"/>
    </location>
</feature>
<feature type="compositionally biased region" description="Basic and acidic residues" evidence="2">
    <location>
        <begin position="226"/>
        <end position="240"/>
    </location>
</feature>
<organism evidence="3 4">
    <name type="scientific">Euplotes crassus</name>
    <dbReference type="NCBI Taxonomy" id="5936"/>
    <lineage>
        <taxon>Eukaryota</taxon>
        <taxon>Sar</taxon>
        <taxon>Alveolata</taxon>
        <taxon>Ciliophora</taxon>
        <taxon>Intramacronucleata</taxon>
        <taxon>Spirotrichea</taxon>
        <taxon>Hypotrichia</taxon>
        <taxon>Euplotida</taxon>
        <taxon>Euplotidae</taxon>
        <taxon>Moneuplotes</taxon>
    </lineage>
</organism>
<proteinExistence type="predicted"/>
<feature type="coiled-coil region" evidence="1">
    <location>
        <begin position="12"/>
        <end position="163"/>
    </location>
</feature>
<sequence>MILLKNSNVKKNANLLRRLTKLESENKTLHENLDQCQRQINDLEAVNLKNQKESNELEESRKINEASIKQYEDRCTELAEENQKLKKDNEQLLHEIEKYKHMIKEVDSHDQLQSKNLKKEKKNKIKKELIHSQNNFAKLTEEHLELQSKYSELQDKLAQAEVEPEVTVEEYNNLAIKYKELKKDENNMRNILNTMIGMKYDEEQKQNHKESEDHEQSKEPIQPEDTSQKIKDPEQPNKEDENPDICEVDMSKYELEYSSDDTRFIDEVDESPAQIISISQSVKVGHLKAQRAPKMLKAVKYPNKRKPKVPRKARKYRDKS</sequence>